<gene>
    <name evidence="1" type="ORF">LCGC14_0296800</name>
</gene>
<proteinExistence type="predicted"/>
<sequence length="87" mass="9250">MRTVIAMAILGVMAASPAFADSTTGTVAAFDRVDHILVLNDKTIWDLSPVVDLVPEDLRSGDKIKITYTSAGDNGWGKVDSISAVEK</sequence>
<organism evidence="1">
    <name type="scientific">marine sediment metagenome</name>
    <dbReference type="NCBI Taxonomy" id="412755"/>
    <lineage>
        <taxon>unclassified sequences</taxon>
        <taxon>metagenomes</taxon>
        <taxon>ecological metagenomes</taxon>
    </lineage>
</organism>
<evidence type="ECO:0008006" key="2">
    <source>
        <dbReference type="Google" id="ProtNLM"/>
    </source>
</evidence>
<reference evidence="1" key="1">
    <citation type="journal article" date="2015" name="Nature">
        <title>Complex archaea that bridge the gap between prokaryotes and eukaryotes.</title>
        <authorList>
            <person name="Spang A."/>
            <person name="Saw J.H."/>
            <person name="Jorgensen S.L."/>
            <person name="Zaremba-Niedzwiedzka K."/>
            <person name="Martijn J."/>
            <person name="Lind A.E."/>
            <person name="van Eijk R."/>
            <person name="Schleper C."/>
            <person name="Guy L."/>
            <person name="Ettema T.J."/>
        </authorList>
    </citation>
    <scope>NUCLEOTIDE SEQUENCE</scope>
</reference>
<evidence type="ECO:0000313" key="1">
    <source>
        <dbReference type="EMBL" id="KKN83618.1"/>
    </source>
</evidence>
<comment type="caution">
    <text evidence="1">The sequence shown here is derived from an EMBL/GenBank/DDBJ whole genome shotgun (WGS) entry which is preliminary data.</text>
</comment>
<accession>A0A0F9WX76</accession>
<protein>
    <recommendedName>
        <fullName evidence="2">DUF5666 domain-containing protein</fullName>
    </recommendedName>
</protein>
<dbReference type="AlphaFoldDB" id="A0A0F9WX76"/>
<dbReference type="EMBL" id="LAZR01000182">
    <property type="protein sequence ID" value="KKN83618.1"/>
    <property type="molecule type" value="Genomic_DNA"/>
</dbReference>
<name>A0A0F9WX76_9ZZZZ</name>